<dbReference type="GO" id="GO:0005524">
    <property type="term" value="F:ATP binding"/>
    <property type="evidence" value="ECO:0007669"/>
    <property type="project" value="InterPro"/>
</dbReference>
<proteinExistence type="predicted"/>
<dbReference type="GO" id="GO:0016020">
    <property type="term" value="C:membrane"/>
    <property type="evidence" value="ECO:0007669"/>
    <property type="project" value="InterPro"/>
</dbReference>
<dbReference type="AlphaFoldDB" id="A0A3B0ZR56"/>
<protein>
    <recommendedName>
        <fullName evidence="1">Peptidase C39 domain-containing protein</fullName>
    </recommendedName>
</protein>
<sequence>MYEKANKVGHWVVVDGFDNVGRVMIRDPWKATKYKMDLQEFQKTWTGFSVW</sequence>
<gene>
    <name evidence="2" type="ORF">MNBD_GAMMA12-2297</name>
</gene>
<name>A0A3B0ZR56_9ZZZZ</name>
<dbReference type="GO" id="GO:0006508">
    <property type="term" value="P:proteolysis"/>
    <property type="evidence" value="ECO:0007669"/>
    <property type="project" value="InterPro"/>
</dbReference>
<dbReference type="EMBL" id="UOFL01000262">
    <property type="protein sequence ID" value="VAW83086.1"/>
    <property type="molecule type" value="Genomic_DNA"/>
</dbReference>
<accession>A0A3B0ZR56</accession>
<evidence type="ECO:0000259" key="1">
    <source>
        <dbReference type="Pfam" id="PF03412"/>
    </source>
</evidence>
<dbReference type="Pfam" id="PF03412">
    <property type="entry name" value="Peptidase_C39"/>
    <property type="match status" value="1"/>
</dbReference>
<evidence type="ECO:0000313" key="2">
    <source>
        <dbReference type="EMBL" id="VAW83086.1"/>
    </source>
</evidence>
<dbReference type="GO" id="GO:0008233">
    <property type="term" value="F:peptidase activity"/>
    <property type="evidence" value="ECO:0007669"/>
    <property type="project" value="InterPro"/>
</dbReference>
<reference evidence="2" key="1">
    <citation type="submission" date="2018-06" db="EMBL/GenBank/DDBJ databases">
        <authorList>
            <person name="Zhirakovskaya E."/>
        </authorList>
    </citation>
    <scope>NUCLEOTIDE SEQUENCE</scope>
</reference>
<feature type="domain" description="Peptidase C39" evidence="1">
    <location>
        <begin position="4"/>
        <end position="49"/>
    </location>
</feature>
<dbReference type="InterPro" id="IPR005074">
    <property type="entry name" value="Peptidase_C39"/>
</dbReference>
<organism evidence="2">
    <name type="scientific">hydrothermal vent metagenome</name>
    <dbReference type="NCBI Taxonomy" id="652676"/>
    <lineage>
        <taxon>unclassified sequences</taxon>
        <taxon>metagenomes</taxon>
        <taxon>ecological metagenomes</taxon>
    </lineage>
</organism>
<dbReference type="Gene3D" id="3.90.70.10">
    <property type="entry name" value="Cysteine proteinases"/>
    <property type="match status" value="1"/>
</dbReference>
<feature type="non-terminal residue" evidence="2">
    <location>
        <position position="51"/>
    </location>
</feature>